<keyword evidence="5 6" id="KW-0472">Membrane</keyword>
<dbReference type="Pfam" id="PF13396">
    <property type="entry name" value="PLDc_N"/>
    <property type="match status" value="1"/>
</dbReference>
<organism evidence="8 9">
    <name type="scientific">Pseudochryseolinea flava</name>
    <dbReference type="NCBI Taxonomy" id="2059302"/>
    <lineage>
        <taxon>Bacteria</taxon>
        <taxon>Pseudomonadati</taxon>
        <taxon>Bacteroidota</taxon>
        <taxon>Cytophagia</taxon>
        <taxon>Cytophagales</taxon>
        <taxon>Fulvivirgaceae</taxon>
        <taxon>Pseudochryseolinea</taxon>
    </lineage>
</organism>
<evidence type="ECO:0000256" key="2">
    <source>
        <dbReference type="ARBA" id="ARBA00022475"/>
    </source>
</evidence>
<dbReference type="GO" id="GO:0005886">
    <property type="term" value="C:plasma membrane"/>
    <property type="evidence" value="ECO:0007669"/>
    <property type="project" value="UniProtKB-SubCell"/>
</dbReference>
<keyword evidence="2" id="KW-1003">Cell membrane</keyword>
<keyword evidence="4 6" id="KW-1133">Transmembrane helix</keyword>
<dbReference type="AlphaFoldDB" id="A0A364XVQ6"/>
<evidence type="ECO:0000256" key="1">
    <source>
        <dbReference type="ARBA" id="ARBA00004651"/>
    </source>
</evidence>
<proteinExistence type="predicted"/>
<evidence type="ECO:0000259" key="7">
    <source>
        <dbReference type="Pfam" id="PF13396"/>
    </source>
</evidence>
<comment type="caution">
    <text evidence="8">The sequence shown here is derived from an EMBL/GenBank/DDBJ whole genome shotgun (WGS) entry which is preliminary data.</text>
</comment>
<gene>
    <name evidence="8" type="ORF">DQQ10_26885</name>
</gene>
<feature type="transmembrane region" description="Helical" evidence="6">
    <location>
        <begin position="12"/>
        <end position="29"/>
    </location>
</feature>
<dbReference type="InterPro" id="IPR027379">
    <property type="entry name" value="CLS_N"/>
</dbReference>
<evidence type="ECO:0000313" key="8">
    <source>
        <dbReference type="EMBL" id="RAV97801.1"/>
    </source>
</evidence>
<reference evidence="8 9" key="1">
    <citation type="submission" date="2018-06" db="EMBL/GenBank/DDBJ databases">
        <title>Chryseolinea flavus sp. nov., a member of the phylum Bacteroidetes isolated from soil.</title>
        <authorList>
            <person name="Li Y."/>
            <person name="Wang J."/>
        </authorList>
    </citation>
    <scope>NUCLEOTIDE SEQUENCE [LARGE SCALE GENOMIC DNA]</scope>
    <source>
        <strain evidence="8 9">SDU1-6</strain>
    </source>
</reference>
<accession>A0A364XVQ6</accession>
<feature type="transmembrane region" description="Helical" evidence="6">
    <location>
        <begin position="41"/>
        <end position="59"/>
    </location>
</feature>
<evidence type="ECO:0000313" key="9">
    <source>
        <dbReference type="Proteomes" id="UP000251889"/>
    </source>
</evidence>
<protein>
    <recommendedName>
        <fullName evidence="7">Cardiolipin synthase N-terminal domain-containing protein</fullName>
    </recommendedName>
</protein>
<sequence>MELITVEVHPLIIQAVALVLAIVALMKLWRKDNKNRHKILWTFFIVFFVVVGPLIYLVFDKLRK</sequence>
<evidence type="ECO:0000256" key="5">
    <source>
        <dbReference type="ARBA" id="ARBA00023136"/>
    </source>
</evidence>
<feature type="domain" description="Cardiolipin synthase N-terminal" evidence="7">
    <location>
        <begin position="19"/>
        <end position="59"/>
    </location>
</feature>
<dbReference type="EMBL" id="QMFY01000027">
    <property type="protein sequence ID" value="RAV97801.1"/>
    <property type="molecule type" value="Genomic_DNA"/>
</dbReference>
<evidence type="ECO:0000256" key="6">
    <source>
        <dbReference type="SAM" id="Phobius"/>
    </source>
</evidence>
<keyword evidence="3 6" id="KW-0812">Transmembrane</keyword>
<dbReference type="RefSeq" id="WP_112750052.1">
    <property type="nucleotide sequence ID" value="NZ_QMFY01000027.1"/>
</dbReference>
<evidence type="ECO:0000256" key="3">
    <source>
        <dbReference type="ARBA" id="ARBA00022692"/>
    </source>
</evidence>
<evidence type="ECO:0000256" key="4">
    <source>
        <dbReference type="ARBA" id="ARBA00022989"/>
    </source>
</evidence>
<comment type="subcellular location">
    <subcellularLocation>
        <location evidence="1">Cell membrane</location>
        <topology evidence="1">Multi-pass membrane protein</topology>
    </subcellularLocation>
</comment>
<keyword evidence="9" id="KW-1185">Reference proteome</keyword>
<name>A0A364XVQ6_9BACT</name>
<dbReference type="Proteomes" id="UP000251889">
    <property type="component" value="Unassembled WGS sequence"/>
</dbReference>